<feature type="domain" description="KANL3/Tex30 alpha/beta hydrolase-like" evidence="1">
    <location>
        <begin position="12"/>
        <end position="229"/>
    </location>
</feature>
<sequence>MSILWNTVNNAKAQVIFAHGAGANMNHEFMNEMSALFNNLGINVLRFNFPFMDKRALTGKRYPPDRMPKLLACYKAVIHYLNAENTKQTQQGLSKHLPLFIGGKSMGSRVAATLVAKKGNVIEPDDLTDNELNSISGVFCFGYPFHPTKKPDKLRLEPLQSSAKPILIVQGERDTLGDKAEIIDYQLPEHCQCVFLDDGDHSLKPRVKSGFTYAEHMKGAAKEVTAFIEHLTSQ</sequence>
<dbReference type="PANTHER" id="PTHR13136:SF11">
    <property type="entry name" value="TESTIS-EXPRESSED PROTEIN 30"/>
    <property type="match status" value="1"/>
</dbReference>
<dbReference type="Proteomes" id="UP000815846">
    <property type="component" value="Unassembled WGS sequence"/>
</dbReference>
<dbReference type="PANTHER" id="PTHR13136">
    <property type="entry name" value="TESTIS DEVELOPMENT PROTEIN PRTD"/>
    <property type="match status" value="1"/>
</dbReference>
<organism evidence="2 3">
    <name type="scientific">Colwellia echini</name>
    <dbReference type="NCBI Taxonomy" id="1982103"/>
    <lineage>
        <taxon>Bacteria</taxon>
        <taxon>Pseudomonadati</taxon>
        <taxon>Pseudomonadota</taxon>
        <taxon>Gammaproteobacteria</taxon>
        <taxon>Alteromonadales</taxon>
        <taxon>Colwelliaceae</taxon>
        <taxon>Colwellia</taxon>
    </lineage>
</organism>
<dbReference type="Gene3D" id="3.40.50.1820">
    <property type="entry name" value="alpha/beta hydrolase"/>
    <property type="match status" value="1"/>
</dbReference>
<gene>
    <name evidence="2" type="ORF">CWS31_010565</name>
</gene>
<proteinExistence type="predicted"/>
<evidence type="ECO:0000259" key="1">
    <source>
        <dbReference type="Pfam" id="PF20408"/>
    </source>
</evidence>
<accession>A0ABY3MWG0</accession>
<dbReference type="SUPFAM" id="SSF53474">
    <property type="entry name" value="alpha/beta-Hydrolases"/>
    <property type="match status" value="1"/>
</dbReference>
<dbReference type="InterPro" id="IPR046879">
    <property type="entry name" value="KANL3/Tex30_Abhydrolase"/>
</dbReference>
<dbReference type="InterPro" id="IPR026555">
    <property type="entry name" value="NSL3/Tex30"/>
</dbReference>
<dbReference type="EMBL" id="PJAI02000010">
    <property type="protein sequence ID" value="TYK65543.1"/>
    <property type="molecule type" value="Genomic_DNA"/>
</dbReference>
<protein>
    <recommendedName>
        <fullName evidence="1">KANL3/Tex30 alpha/beta hydrolase-like domain-containing protein</fullName>
    </recommendedName>
</protein>
<evidence type="ECO:0000313" key="3">
    <source>
        <dbReference type="Proteomes" id="UP000815846"/>
    </source>
</evidence>
<reference evidence="2 3" key="1">
    <citation type="submission" date="2019-08" db="EMBL/GenBank/DDBJ databases">
        <title>Microbe sample from Colwellia echini.</title>
        <authorList>
            <person name="Christiansen L."/>
            <person name="Pathiraja D."/>
            <person name="Schultz-Johansen M."/>
            <person name="Choi I.-G."/>
            <person name="Stougaard P."/>
        </authorList>
    </citation>
    <scope>NUCLEOTIDE SEQUENCE [LARGE SCALE GENOMIC DNA]</scope>
    <source>
        <strain evidence="2 3">A3</strain>
    </source>
</reference>
<dbReference type="Pfam" id="PF20408">
    <property type="entry name" value="Abhydrolase_11"/>
    <property type="match status" value="1"/>
</dbReference>
<keyword evidence="3" id="KW-1185">Reference proteome</keyword>
<comment type="caution">
    <text evidence="2">The sequence shown here is derived from an EMBL/GenBank/DDBJ whole genome shotgun (WGS) entry which is preliminary data.</text>
</comment>
<evidence type="ECO:0000313" key="2">
    <source>
        <dbReference type="EMBL" id="TYK65543.1"/>
    </source>
</evidence>
<name>A0ABY3MWG0_9GAMM</name>
<dbReference type="InterPro" id="IPR029058">
    <property type="entry name" value="AB_hydrolase_fold"/>
</dbReference>